<keyword evidence="3 5" id="KW-0808">Transferase</keyword>
<dbReference type="GO" id="GO:0003886">
    <property type="term" value="F:DNA (cytosine-5-)-methyltransferase activity"/>
    <property type="evidence" value="ECO:0007669"/>
    <property type="project" value="UniProtKB-EC"/>
</dbReference>
<dbReference type="CDD" id="cd00303">
    <property type="entry name" value="retropepsin_like"/>
    <property type="match status" value="1"/>
</dbReference>
<comment type="similarity">
    <text evidence="5">Belongs to the class I-like SAM-binding methyltransferase superfamily. C5-methyltransferase family.</text>
</comment>
<dbReference type="SUPFAM" id="SSF53335">
    <property type="entry name" value="S-adenosyl-L-methionine-dependent methyltransferases"/>
    <property type="match status" value="1"/>
</dbReference>
<evidence type="ECO:0000256" key="1">
    <source>
        <dbReference type="ARBA" id="ARBA00011975"/>
    </source>
</evidence>
<dbReference type="PROSITE" id="PS51679">
    <property type="entry name" value="SAM_MT_C5"/>
    <property type="match status" value="1"/>
</dbReference>
<keyword evidence="4 5" id="KW-0949">S-adenosyl-L-methionine</keyword>
<evidence type="ECO:0000313" key="7">
    <source>
        <dbReference type="EMBL" id="KAL1503747.1"/>
    </source>
</evidence>
<dbReference type="EMBL" id="JBGBPQ010000021">
    <property type="protein sequence ID" value="KAL1503747.1"/>
    <property type="molecule type" value="Genomic_DNA"/>
</dbReference>
<comment type="caution">
    <text evidence="7">The sequence shown here is derived from an EMBL/GenBank/DDBJ whole genome shotgun (WGS) entry which is preliminary data.</text>
</comment>
<evidence type="ECO:0000256" key="2">
    <source>
        <dbReference type="ARBA" id="ARBA00022603"/>
    </source>
</evidence>
<feature type="compositionally biased region" description="Basic and acidic residues" evidence="6">
    <location>
        <begin position="429"/>
        <end position="445"/>
    </location>
</feature>
<dbReference type="GO" id="GO:0003677">
    <property type="term" value="F:DNA binding"/>
    <property type="evidence" value="ECO:0007669"/>
    <property type="project" value="TreeGrafter"/>
</dbReference>
<feature type="region of interest" description="Disordered" evidence="6">
    <location>
        <begin position="607"/>
        <end position="655"/>
    </location>
</feature>
<evidence type="ECO:0000256" key="4">
    <source>
        <dbReference type="ARBA" id="ARBA00022691"/>
    </source>
</evidence>
<feature type="compositionally biased region" description="Basic and acidic residues" evidence="6">
    <location>
        <begin position="515"/>
        <end position="526"/>
    </location>
</feature>
<dbReference type="Gene3D" id="3.90.120.10">
    <property type="entry name" value="DNA Methylase, subunit A, domain 2"/>
    <property type="match status" value="1"/>
</dbReference>
<evidence type="ECO:0000256" key="3">
    <source>
        <dbReference type="ARBA" id="ARBA00022679"/>
    </source>
</evidence>
<evidence type="ECO:0000313" key="8">
    <source>
        <dbReference type="Proteomes" id="UP001515480"/>
    </source>
</evidence>
<dbReference type="PANTHER" id="PTHR10629">
    <property type="entry name" value="CYTOSINE-SPECIFIC METHYLTRANSFERASE"/>
    <property type="match status" value="1"/>
</dbReference>
<evidence type="ECO:0000256" key="5">
    <source>
        <dbReference type="PROSITE-ProRule" id="PRU01016"/>
    </source>
</evidence>
<feature type="region of interest" description="Disordered" evidence="6">
    <location>
        <begin position="498"/>
        <end position="555"/>
    </location>
</feature>
<proteinExistence type="inferred from homology"/>
<dbReference type="Gene3D" id="2.40.70.10">
    <property type="entry name" value="Acid Proteases"/>
    <property type="match status" value="1"/>
</dbReference>
<dbReference type="InterPro" id="IPR029063">
    <property type="entry name" value="SAM-dependent_MTases_sf"/>
</dbReference>
<dbReference type="InterPro" id="IPR021109">
    <property type="entry name" value="Peptidase_aspartic_dom_sf"/>
</dbReference>
<reference evidence="7 8" key="1">
    <citation type="journal article" date="2024" name="Science">
        <title>Giant polyketide synthase enzymes in the biosynthesis of giant marine polyether toxins.</title>
        <authorList>
            <person name="Fallon T.R."/>
            <person name="Shende V.V."/>
            <person name="Wierzbicki I.H."/>
            <person name="Pendleton A.L."/>
            <person name="Watervoot N.F."/>
            <person name="Auber R.P."/>
            <person name="Gonzalez D.J."/>
            <person name="Wisecaver J.H."/>
            <person name="Moore B.S."/>
        </authorList>
    </citation>
    <scope>NUCLEOTIDE SEQUENCE [LARGE SCALE GENOMIC DNA]</scope>
    <source>
        <strain evidence="7 8">12B1</strain>
    </source>
</reference>
<dbReference type="PRINTS" id="PR00105">
    <property type="entry name" value="C5METTRFRASE"/>
</dbReference>
<gene>
    <name evidence="7" type="ORF">AB1Y20_012216</name>
</gene>
<keyword evidence="8" id="KW-1185">Reference proteome</keyword>
<dbReference type="GO" id="GO:0044027">
    <property type="term" value="P:negative regulation of gene expression via chromosomal CpG island methylation"/>
    <property type="evidence" value="ECO:0007669"/>
    <property type="project" value="TreeGrafter"/>
</dbReference>
<dbReference type="InterPro" id="IPR001525">
    <property type="entry name" value="C5_MeTfrase"/>
</dbReference>
<feature type="region of interest" description="Disordered" evidence="6">
    <location>
        <begin position="429"/>
        <end position="451"/>
    </location>
</feature>
<organism evidence="7 8">
    <name type="scientific">Prymnesium parvum</name>
    <name type="common">Toxic golden alga</name>
    <dbReference type="NCBI Taxonomy" id="97485"/>
    <lineage>
        <taxon>Eukaryota</taxon>
        <taxon>Haptista</taxon>
        <taxon>Haptophyta</taxon>
        <taxon>Prymnesiophyceae</taxon>
        <taxon>Prymnesiales</taxon>
        <taxon>Prymnesiaceae</taxon>
        <taxon>Prymnesium</taxon>
    </lineage>
</organism>
<evidence type="ECO:0000256" key="6">
    <source>
        <dbReference type="SAM" id="MobiDB-lite"/>
    </source>
</evidence>
<dbReference type="Gene3D" id="3.40.50.150">
    <property type="entry name" value="Vaccinia Virus protein VP39"/>
    <property type="match status" value="1"/>
</dbReference>
<feature type="region of interest" description="Disordered" evidence="6">
    <location>
        <begin position="686"/>
        <end position="724"/>
    </location>
</feature>
<dbReference type="PANTHER" id="PTHR10629:SF52">
    <property type="entry name" value="DNA (CYTOSINE-5)-METHYLTRANSFERASE 1"/>
    <property type="match status" value="1"/>
</dbReference>
<protein>
    <recommendedName>
        <fullName evidence="1">DNA (cytosine-5-)-methyltransferase</fullName>
        <ecNumber evidence="1">2.1.1.37</ecNumber>
    </recommendedName>
</protein>
<sequence>MTTNRVARLDNMPESVRRHLESDDLQYVSLMAGVGGRSLGYSLDSDRWTGRAVEMSPQFVAVHTANIPGVQVFEHKMTPEMALPSAFPRSGEVVHLSAGPPCQPYSKAGKGEGQEDPRDGIPAVLEAIEELMPLMVEIENVPEIQKYEGVVDSIVSRLNSLGYWVSRGVLVASDYGVPQSRRRFFIVGSLLGPMGLPEPTTADRPITVEEAIGAGTDFNAFQTYDPALTLTPGQQERAERLDVLSRCVHLRELHPGRPARTLTASGLANNHALMPRIRLDDGETLRRLSVGEAACLQSFPRWYAFHEEVISERQAYIGIGNAVPPVLGRHLSRLAREHVEKAREIYRKAVQGACVVEFSPTTQETQQEGVVPVELSETLAAHQDLEGEQRIDLEPKNTGKLVATVESRSVTRFIPFKILRRFCGTQRSEEERVDAGASIEEHPGDQGDAIVPRITPPPRRSAEADACAASPPAVRSGIEGRCEALDLRADDGEAALEQGARESGADVGRAHGASKRSEVDWEREGPRGGAGQHECGKEHGEGVTEGEAVTTEDIPKGSRFTEVYTQGKSFRQNAYSSEVVSEEFIIGESKLRQVRFQIEPNVLSFHVQTEDSESAGTKPPARHGGASALGPPPLDSPEDALTSSGVEEARSGPGTSRLEVAHGEIARFLTQELVQAAVAAYAAMPQEPGDCGSGRDELQPGGTRFEGERNASAEGLDADSDCSSVGMRTECGSTAAIAAVLTMAAMAGGVSHSYGPGDEDTRRQCLLAHRQAQERALRSRYARQFGPLRRVVAAVGPTTTESSAEAKGVSSDKLEEVASIDDVADAPEPWLDESYPLHFENLAFQVGENTIRRVRDAICDSGASFNVVDENTARHNERRGGPEVTWWRSEKAEPLYAVSGAPVIVVGTCMMTILLKDELSRRWKKFNTHFFVIRFPQPRVILGVPFMRKTRMVVDVNSDTVSLYHQGDVMATKVTTGPSSMEFTINSVLDCTHPLAFTMEEYTIPAGAGLGVRVQLPAVYEGLDVQLLPLPDSAREFFANKRGLRLHGPVVARCGAEGYVAVRINNFSDKSVVLPAHTPVAQYLTNPEIAPKADMTVEEIISAMKVDSSTKEEEEEIRRCIEETIFKDREARRMYFSQKRIGTGVGVPPARLELTEEFKRSGKAPPSHLWSQDTRHILIPIPSEGDLRRLCSSALTSSAVWLPLLDEHSSGPGRDVRSLDWRVEEDCGMAHRIQRWAVHGDKVQHHGALELALERRPVGVGVGVDVGVAVGVPATANTVATLSATPAVDALLDEKARAAVGDGVLPDGRVVPRAVAQPRR</sequence>
<dbReference type="InterPro" id="IPR050390">
    <property type="entry name" value="C5-Methyltransferase"/>
</dbReference>
<dbReference type="Pfam" id="PF00145">
    <property type="entry name" value="DNA_methylase"/>
    <property type="match status" value="1"/>
</dbReference>
<keyword evidence="2 5" id="KW-0489">Methyltransferase</keyword>
<dbReference type="EC" id="2.1.1.37" evidence="1"/>
<feature type="active site" evidence="5">
    <location>
        <position position="102"/>
    </location>
</feature>
<name>A0AB34IQL1_PRYPA</name>
<accession>A0AB34IQL1</accession>
<dbReference type="GO" id="GO:0005634">
    <property type="term" value="C:nucleus"/>
    <property type="evidence" value="ECO:0007669"/>
    <property type="project" value="TreeGrafter"/>
</dbReference>
<dbReference type="GO" id="GO:0032259">
    <property type="term" value="P:methylation"/>
    <property type="evidence" value="ECO:0007669"/>
    <property type="project" value="UniProtKB-KW"/>
</dbReference>
<dbReference type="Proteomes" id="UP001515480">
    <property type="component" value="Unassembled WGS sequence"/>
</dbReference>